<dbReference type="EMBL" id="CP029487">
    <property type="protein sequence ID" value="QCT73476.1"/>
    <property type="molecule type" value="Genomic_DNA"/>
</dbReference>
<comment type="function">
    <text evidence="5">May play the central regulatory role in sporulation. It may be an element of the effector pathway responsible for the activation of sporulation genes in response to nutritional stress. Spo0A may act in concert with spo0H (a sigma factor) to control the expression of some genes that are critical to the sporulation process.</text>
</comment>
<organism evidence="10 11">
    <name type="scientific">Eubacterium maltosivorans</name>
    <dbReference type="NCBI Taxonomy" id="2041044"/>
    <lineage>
        <taxon>Bacteria</taxon>
        <taxon>Bacillati</taxon>
        <taxon>Bacillota</taxon>
        <taxon>Clostridia</taxon>
        <taxon>Eubacteriales</taxon>
        <taxon>Eubacteriaceae</taxon>
        <taxon>Eubacterium</taxon>
    </lineage>
</organism>
<dbReference type="GO" id="GO:0000156">
    <property type="term" value="F:phosphorelay response regulator activity"/>
    <property type="evidence" value="ECO:0007669"/>
    <property type="project" value="TreeGrafter"/>
</dbReference>
<dbReference type="Pfam" id="PF00072">
    <property type="entry name" value="Response_reg"/>
    <property type="match status" value="1"/>
</dbReference>
<dbReference type="InterPro" id="IPR039420">
    <property type="entry name" value="WalR-like"/>
</dbReference>
<dbReference type="GO" id="GO:0000976">
    <property type="term" value="F:transcription cis-regulatory region binding"/>
    <property type="evidence" value="ECO:0007669"/>
    <property type="project" value="TreeGrafter"/>
</dbReference>
<dbReference type="InterPro" id="IPR036388">
    <property type="entry name" value="WH-like_DNA-bd_sf"/>
</dbReference>
<dbReference type="GO" id="GO:0006355">
    <property type="term" value="P:regulation of DNA-templated transcription"/>
    <property type="evidence" value="ECO:0007669"/>
    <property type="project" value="InterPro"/>
</dbReference>
<sequence>MTDEPSKILIVEDDRALNQGLVLSLKNDSYTTLSAFSIKEAREKLTDNTFDLIVLDVNLPDGNGLELCQEIRRRSAVPIIFLTANDMEMDVVIGLESGGDDYITKPFSLAILRARIAALLRRSQKERQNCIKIDAFTFDFDQMVFFKGEDELTLSKTEQKLLKLLLANRGSTVTRELLLEKVWGDSMDFVDENALSVTIRRLRSKLEDNSSKPVYIQTVYGLGYTWAVK</sequence>
<keyword evidence="4" id="KW-0804">Transcription</keyword>
<dbReference type="Gene3D" id="1.10.10.10">
    <property type="entry name" value="Winged helix-like DNA-binding domain superfamily/Winged helix DNA-binding domain"/>
    <property type="match status" value="1"/>
</dbReference>
<evidence type="ECO:0000259" key="9">
    <source>
        <dbReference type="PROSITE" id="PS51755"/>
    </source>
</evidence>
<evidence type="ECO:0000313" key="11">
    <source>
        <dbReference type="Proteomes" id="UP000218387"/>
    </source>
</evidence>
<dbReference type="InterPro" id="IPR001789">
    <property type="entry name" value="Sig_transdc_resp-reg_receiver"/>
</dbReference>
<proteinExistence type="predicted"/>
<evidence type="ECO:0000256" key="1">
    <source>
        <dbReference type="ARBA" id="ARBA00018672"/>
    </source>
</evidence>
<dbReference type="Pfam" id="PF00486">
    <property type="entry name" value="Trans_reg_C"/>
    <property type="match status" value="1"/>
</dbReference>
<dbReference type="GO" id="GO:0032993">
    <property type="term" value="C:protein-DNA complex"/>
    <property type="evidence" value="ECO:0007669"/>
    <property type="project" value="TreeGrafter"/>
</dbReference>
<dbReference type="CDD" id="cd00383">
    <property type="entry name" value="trans_reg_C"/>
    <property type="match status" value="1"/>
</dbReference>
<dbReference type="RefSeq" id="WP_058695288.1">
    <property type="nucleotide sequence ID" value="NZ_CP029487.1"/>
</dbReference>
<name>A0A4V1GMJ2_EUBML</name>
<evidence type="ECO:0000256" key="2">
    <source>
        <dbReference type="ARBA" id="ARBA00023015"/>
    </source>
</evidence>
<evidence type="ECO:0000256" key="6">
    <source>
        <dbReference type="PROSITE-ProRule" id="PRU00169"/>
    </source>
</evidence>
<keyword evidence="2" id="KW-0805">Transcription regulation</keyword>
<dbReference type="PANTHER" id="PTHR48111">
    <property type="entry name" value="REGULATOR OF RPOS"/>
    <property type="match status" value="1"/>
</dbReference>
<protein>
    <recommendedName>
        <fullName evidence="1">Stage 0 sporulation protein A homolog</fullName>
    </recommendedName>
</protein>
<dbReference type="KEGG" id="emt:CPZ25_019850"/>
<accession>A0A4V1GMJ2</accession>
<evidence type="ECO:0000313" key="10">
    <source>
        <dbReference type="EMBL" id="QCT73476.1"/>
    </source>
</evidence>
<dbReference type="SMART" id="SM00862">
    <property type="entry name" value="Trans_reg_C"/>
    <property type="match status" value="1"/>
</dbReference>
<feature type="modified residue" description="4-aspartylphosphate" evidence="6">
    <location>
        <position position="56"/>
    </location>
</feature>
<dbReference type="InterPro" id="IPR001867">
    <property type="entry name" value="OmpR/PhoB-type_DNA-bd"/>
</dbReference>
<reference evidence="10 11" key="1">
    <citation type="submission" date="2018-05" db="EMBL/GenBank/DDBJ databases">
        <title>Genome comparison of Eubacterium sp.</title>
        <authorList>
            <person name="Feng Y."/>
            <person name="Sanchez-Andrea I."/>
            <person name="Stams A.J.M."/>
            <person name="De Vos W.M."/>
        </authorList>
    </citation>
    <scope>NUCLEOTIDE SEQUENCE [LARGE SCALE GENOMIC DNA]</scope>
    <source>
        <strain evidence="10 11">YI</strain>
    </source>
</reference>
<dbReference type="InterPro" id="IPR011006">
    <property type="entry name" value="CheY-like_superfamily"/>
</dbReference>
<dbReference type="PROSITE" id="PS51755">
    <property type="entry name" value="OMPR_PHOB"/>
    <property type="match status" value="1"/>
</dbReference>
<evidence type="ECO:0000256" key="4">
    <source>
        <dbReference type="ARBA" id="ARBA00023163"/>
    </source>
</evidence>
<dbReference type="GO" id="GO:0005829">
    <property type="term" value="C:cytosol"/>
    <property type="evidence" value="ECO:0007669"/>
    <property type="project" value="TreeGrafter"/>
</dbReference>
<dbReference type="SUPFAM" id="SSF52172">
    <property type="entry name" value="CheY-like"/>
    <property type="match status" value="1"/>
</dbReference>
<evidence type="ECO:0000256" key="3">
    <source>
        <dbReference type="ARBA" id="ARBA00023125"/>
    </source>
</evidence>
<feature type="domain" description="OmpR/PhoB-type" evidence="9">
    <location>
        <begin position="128"/>
        <end position="228"/>
    </location>
</feature>
<dbReference type="AlphaFoldDB" id="A0A4V1GMJ2"/>
<keyword evidence="6" id="KW-0597">Phosphoprotein</keyword>
<dbReference type="PROSITE" id="PS50110">
    <property type="entry name" value="RESPONSE_REGULATORY"/>
    <property type="match status" value="1"/>
</dbReference>
<dbReference type="PANTHER" id="PTHR48111:SF73">
    <property type="entry name" value="ALKALINE PHOSPHATASE SYNTHESIS TRANSCRIPTIONAL REGULATORY PROTEIN PHOP"/>
    <property type="match status" value="1"/>
</dbReference>
<evidence type="ECO:0000256" key="5">
    <source>
        <dbReference type="ARBA" id="ARBA00024867"/>
    </source>
</evidence>
<gene>
    <name evidence="10" type="ORF">CPZ25_019850</name>
</gene>
<feature type="domain" description="Response regulatory" evidence="8">
    <location>
        <begin position="7"/>
        <end position="120"/>
    </location>
</feature>
<dbReference type="Gene3D" id="3.40.50.2300">
    <property type="match status" value="1"/>
</dbReference>
<feature type="DNA-binding region" description="OmpR/PhoB-type" evidence="7">
    <location>
        <begin position="128"/>
        <end position="228"/>
    </location>
</feature>
<dbReference type="Proteomes" id="UP000218387">
    <property type="component" value="Chromosome"/>
</dbReference>
<dbReference type="CDD" id="cd17574">
    <property type="entry name" value="REC_OmpR"/>
    <property type="match status" value="1"/>
</dbReference>
<dbReference type="Gene3D" id="6.10.250.690">
    <property type="match status" value="1"/>
</dbReference>
<keyword evidence="11" id="KW-1185">Reference proteome</keyword>
<evidence type="ECO:0000259" key="8">
    <source>
        <dbReference type="PROSITE" id="PS50110"/>
    </source>
</evidence>
<keyword evidence="3 7" id="KW-0238">DNA-binding</keyword>
<dbReference type="SMART" id="SM00448">
    <property type="entry name" value="REC"/>
    <property type="match status" value="1"/>
</dbReference>
<evidence type="ECO:0000256" key="7">
    <source>
        <dbReference type="PROSITE-ProRule" id="PRU01091"/>
    </source>
</evidence>